<proteinExistence type="predicted"/>
<organism evidence="1 2">
    <name type="scientific">Noviherbaspirillum pedocola</name>
    <dbReference type="NCBI Taxonomy" id="2801341"/>
    <lineage>
        <taxon>Bacteria</taxon>
        <taxon>Pseudomonadati</taxon>
        <taxon>Pseudomonadota</taxon>
        <taxon>Betaproteobacteria</taxon>
        <taxon>Burkholderiales</taxon>
        <taxon>Oxalobacteraceae</taxon>
        <taxon>Noviherbaspirillum</taxon>
    </lineage>
</organism>
<evidence type="ECO:0000313" key="2">
    <source>
        <dbReference type="Proteomes" id="UP000622890"/>
    </source>
</evidence>
<protein>
    <submittedName>
        <fullName evidence="1">Uncharacterized protein</fullName>
    </submittedName>
</protein>
<accession>A0A934SSW6</accession>
<keyword evidence="2" id="KW-1185">Reference proteome</keyword>
<dbReference type="EMBL" id="JAEPBG010000006">
    <property type="protein sequence ID" value="MBK4736171.1"/>
    <property type="molecule type" value="Genomic_DNA"/>
</dbReference>
<sequence>MNLVYEWTEREVRDFNALCHPDPHARLLRNHWPLKCVPYFVLRWTTSEGVAKSAAHFCSGHAHWRAQVFREAGCVTEIEIRYIPQGERVAVVDSRTRVECDCENCRLRQNDLLPLPNPPKMSAARARRLARGG</sequence>
<gene>
    <name evidence="1" type="ORF">JJB74_16230</name>
</gene>
<name>A0A934SSW6_9BURK</name>
<reference evidence="1" key="1">
    <citation type="submission" date="2021-01" db="EMBL/GenBank/DDBJ databases">
        <title>Genome sequence of strain Noviherbaspirillum sp. DKR-6.</title>
        <authorList>
            <person name="Chaudhary D.K."/>
        </authorList>
    </citation>
    <scope>NUCLEOTIDE SEQUENCE</scope>
    <source>
        <strain evidence="1">DKR-6</strain>
    </source>
</reference>
<dbReference type="RefSeq" id="WP_200593345.1">
    <property type="nucleotide sequence ID" value="NZ_JAEPBG010000006.1"/>
</dbReference>
<comment type="caution">
    <text evidence="1">The sequence shown here is derived from an EMBL/GenBank/DDBJ whole genome shotgun (WGS) entry which is preliminary data.</text>
</comment>
<dbReference type="AlphaFoldDB" id="A0A934SSW6"/>
<evidence type="ECO:0000313" key="1">
    <source>
        <dbReference type="EMBL" id="MBK4736171.1"/>
    </source>
</evidence>
<dbReference type="Proteomes" id="UP000622890">
    <property type="component" value="Unassembled WGS sequence"/>
</dbReference>